<accession>A0AAW6SV13</accession>
<evidence type="ECO:0000313" key="2">
    <source>
        <dbReference type="Proteomes" id="UP001159179"/>
    </source>
</evidence>
<dbReference type="Proteomes" id="UP001159179">
    <property type="component" value="Unassembled WGS sequence"/>
</dbReference>
<reference evidence="1" key="1">
    <citation type="submission" date="2023-03" db="EMBL/GenBank/DDBJ databases">
        <title>Bacterial isolates from washroom surfaces on a university campus.</title>
        <authorList>
            <person name="Holman D.B."/>
            <person name="Gzyl K.E."/>
            <person name="Taheri A.E."/>
        </authorList>
    </citation>
    <scope>NUCLEOTIDE SEQUENCE</scope>
    <source>
        <strain evidence="1">RD03</strain>
    </source>
</reference>
<comment type="caution">
    <text evidence="1">The sequence shown here is derived from an EMBL/GenBank/DDBJ whole genome shotgun (WGS) entry which is preliminary data.</text>
</comment>
<dbReference type="AlphaFoldDB" id="A0AAW6SV13"/>
<gene>
    <name evidence="1" type="ORF">P5X88_13850</name>
</gene>
<organism evidence="1 2">
    <name type="scientific">Heyndrickxia oleronia</name>
    <dbReference type="NCBI Taxonomy" id="38875"/>
    <lineage>
        <taxon>Bacteria</taxon>
        <taxon>Bacillati</taxon>
        <taxon>Bacillota</taxon>
        <taxon>Bacilli</taxon>
        <taxon>Bacillales</taxon>
        <taxon>Bacillaceae</taxon>
        <taxon>Heyndrickxia</taxon>
    </lineage>
</organism>
<name>A0AAW6SV13_9BACI</name>
<sequence>MEKAANITEQEFKEVPGISNVSSANISDYQKAIGTGERMNFNTPEKIQSMIGSINAAVDRVNTILSEKAWNIRFEDPTVTDNNKSDAVSTYIHIPKANDVLGATLSYVVGPNSIFINILPPIGTDITGQNIWITRENSFGNSEVVLTVTDNIQPIVQRTKSIEVKAIAGSAGFFIIYQ</sequence>
<evidence type="ECO:0000313" key="1">
    <source>
        <dbReference type="EMBL" id="MDH5162028.1"/>
    </source>
</evidence>
<protein>
    <submittedName>
        <fullName evidence="1">Uncharacterized protein</fullName>
    </submittedName>
</protein>
<proteinExistence type="predicted"/>
<dbReference type="EMBL" id="JAROYP010000007">
    <property type="protein sequence ID" value="MDH5162028.1"/>
    <property type="molecule type" value="Genomic_DNA"/>
</dbReference>